<evidence type="ECO:0000256" key="5">
    <source>
        <dbReference type="ARBA" id="ARBA00022679"/>
    </source>
</evidence>
<evidence type="ECO:0000256" key="4">
    <source>
        <dbReference type="ARBA" id="ARBA00022553"/>
    </source>
</evidence>
<evidence type="ECO:0000256" key="12">
    <source>
        <dbReference type="ARBA" id="ARBA00023136"/>
    </source>
</evidence>
<evidence type="ECO:0000259" key="14">
    <source>
        <dbReference type="PROSITE" id="PS50109"/>
    </source>
</evidence>
<dbReference type="InterPro" id="IPR025201">
    <property type="entry name" value="KdpD_TM"/>
</dbReference>
<keyword evidence="12 13" id="KW-0472">Membrane</keyword>
<dbReference type="InterPro" id="IPR005467">
    <property type="entry name" value="His_kinase_dom"/>
</dbReference>
<dbReference type="Proteomes" id="UP001652432">
    <property type="component" value="Unassembled WGS sequence"/>
</dbReference>
<organism evidence="15 16">
    <name type="scientific">Suilimivivens aceti</name>
    <dbReference type="NCBI Taxonomy" id="2981774"/>
    <lineage>
        <taxon>Bacteria</taxon>
        <taxon>Bacillati</taxon>
        <taxon>Bacillota</taxon>
        <taxon>Clostridia</taxon>
        <taxon>Lachnospirales</taxon>
        <taxon>Lachnospiraceae</taxon>
        <taxon>Suilimivivens</taxon>
    </lineage>
</organism>
<evidence type="ECO:0000256" key="6">
    <source>
        <dbReference type="ARBA" id="ARBA00022692"/>
    </source>
</evidence>
<dbReference type="InterPro" id="IPR004358">
    <property type="entry name" value="Sig_transdc_His_kin-like_C"/>
</dbReference>
<dbReference type="InterPro" id="IPR036890">
    <property type="entry name" value="HATPase_C_sf"/>
</dbReference>
<dbReference type="Gene3D" id="3.30.565.10">
    <property type="entry name" value="Histidine kinase-like ATPase, C-terminal domain"/>
    <property type="match status" value="1"/>
</dbReference>
<dbReference type="Gene3D" id="3.30.450.40">
    <property type="match status" value="1"/>
</dbReference>
<dbReference type="InterPro" id="IPR003594">
    <property type="entry name" value="HATPase_dom"/>
</dbReference>
<dbReference type="InterPro" id="IPR052023">
    <property type="entry name" value="Histidine_kinase_KdpD"/>
</dbReference>
<dbReference type="CDD" id="cd00075">
    <property type="entry name" value="HATPase"/>
    <property type="match status" value="1"/>
</dbReference>
<comment type="caution">
    <text evidence="15">The sequence shown here is derived from an EMBL/GenBank/DDBJ whole genome shotgun (WGS) entry which is preliminary data.</text>
</comment>
<evidence type="ECO:0000256" key="8">
    <source>
        <dbReference type="ARBA" id="ARBA00022777"/>
    </source>
</evidence>
<dbReference type="PANTHER" id="PTHR45569">
    <property type="entry name" value="SENSOR PROTEIN KDPD"/>
    <property type="match status" value="1"/>
</dbReference>
<dbReference type="InterPro" id="IPR029016">
    <property type="entry name" value="GAF-like_dom_sf"/>
</dbReference>
<dbReference type="SUPFAM" id="SSF47384">
    <property type="entry name" value="Homodimeric domain of signal transducing histidine kinase"/>
    <property type="match status" value="1"/>
</dbReference>
<keyword evidence="8" id="KW-0418">Kinase</keyword>
<dbReference type="CDD" id="cd00082">
    <property type="entry name" value="HisKA"/>
    <property type="match status" value="1"/>
</dbReference>
<dbReference type="Gene3D" id="1.10.287.130">
    <property type="match status" value="1"/>
</dbReference>
<keyword evidence="4" id="KW-0597">Phosphoprotein</keyword>
<comment type="catalytic activity">
    <reaction evidence="1">
        <text>ATP + protein L-histidine = ADP + protein N-phospho-L-histidine.</text>
        <dbReference type="EC" id="2.7.13.3"/>
    </reaction>
</comment>
<dbReference type="PROSITE" id="PS50109">
    <property type="entry name" value="HIS_KIN"/>
    <property type="match status" value="1"/>
</dbReference>
<keyword evidence="5" id="KW-0808">Transferase</keyword>
<keyword evidence="7" id="KW-0547">Nucleotide-binding</keyword>
<keyword evidence="6 13" id="KW-0812">Transmembrane</keyword>
<dbReference type="PRINTS" id="PR00344">
    <property type="entry name" value="BCTRLSENSOR"/>
</dbReference>
<dbReference type="Pfam" id="PF13493">
    <property type="entry name" value="DUF4118"/>
    <property type="match status" value="1"/>
</dbReference>
<name>A0ABT2T6K7_9FIRM</name>
<keyword evidence="11" id="KW-0902">Two-component regulatory system</keyword>
<dbReference type="InterPro" id="IPR003661">
    <property type="entry name" value="HisK_dim/P_dom"/>
</dbReference>
<dbReference type="SMART" id="SM00388">
    <property type="entry name" value="HisKA"/>
    <property type="match status" value="1"/>
</dbReference>
<comment type="subcellular location">
    <subcellularLocation>
        <location evidence="2">Membrane</location>
        <topology evidence="2">Multi-pass membrane protein</topology>
    </subcellularLocation>
</comment>
<evidence type="ECO:0000256" key="9">
    <source>
        <dbReference type="ARBA" id="ARBA00022840"/>
    </source>
</evidence>
<reference evidence="15 16" key="1">
    <citation type="journal article" date="2021" name="ISME Commun">
        <title>Automated analysis of genomic sequences facilitates high-throughput and comprehensive description of bacteria.</title>
        <authorList>
            <person name="Hitch T.C.A."/>
        </authorList>
    </citation>
    <scope>NUCLEOTIDE SEQUENCE [LARGE SCALE GENOMIC DNA]</scope>
    <source>
        <strain evidence="15 16">Sanger_18</strain>
    </source>
</reference>
<accession>A0ABT2T6K7</accession>
<evidence type="ECO:0000256" key="2">
    <source>
        <dbReference type="ARBA" id="ARBA00004141"/>
    </source>
</evidence>
<dbReference type="InterPro" id="IPR014729">
    <property type="entry name" value="Rossmann-like_a/b/a_fold"/>
</dbReference>
<keyword evidence="10 13" id="KW-1133">Transmembrane helix</keyword>
<evidence type="ECO:0000313" key="16">
    <source>
        <dbReference type="Proteomes" id="UP001652432"/>
    </source>
</evidence>
<evidence type="ECO:0000256" key="11">
    <source>
        <dbReference type="ARBA" id="ARBA00023012"/>
    </source>
</evidence>
<feature type="domain" description="Histidine kinase" evidence="14">
    <location>
        <begin position="438"/>
        <end position="655"/>
    </location>
</feature>
<dbReference type="CDD" id="cd01987">
    <property type="entry name" value="USP_KdpD-like"/>
    <property type="match status" value="1"/>
</dbReference>
<dbReference type="SMART" id="SM00387">
    <property type="entry name" value="HATPase_c"/>
    <property type="match status" value="1"/>
</dbReference>
<protein>
    <recommendedName>
        <fullName evidence="3">histidine kinase</fullName>
        <ecNumber evidence="3">2.7.13.3</ecNumber>
    </recommendedName>
</protein>
<feature type="transmembrane region" description="Helical" evidence="13">
    <location>
        <begin position="240"/>
        <end position="259"/>
    </location>
</feature>
<dbReference type="Gene3D" id="3.40.50.620">
    <property type="entry name" value="HUPs"/>
    <property type="match status" value="1"/>
</dbReference>
<dbReference type="Gene3D" id="1.20.120.620">
    <property type="entry name" value="Backbone structure of the membrane domain of e. Coli histidine kinase receptor kdpd"/>
    <property type="match status" value="1"/>
</dbReference>
<dbReference type="InterPro" id="IPR038318">
    <property type="entry name" value="KdpD_sf"/>
</dbReference>
<feature type="transmembrane region" description="Helical" evidence="13">
    <location>
        <begin position="191"/>
        <end position="220"/>
    </location>
</feature>
<evidence type="ECO:0000256" key="13">
    <source>
        <dbReference type="SAM" id="Phobius"/>
    </source>
</evidence>
<sequence>MQNTINRTAKDHILVCLSSSPSNERIVRIAGRMAQAFCGSFTALYVQTPGDAAMNTEDTSRLQANMHLAKQLGAEIVTTHGEDVPTQIAEYARLSGVTQIVIGQSGIQCRHFFSKPILTERLIALITAADIHIIPDAEDYRNSRRKPSIPIYPAFPATRDLLLTAGILTAATIVGWFFLQLGFANANIIMVYLLGVLLTSAFTSGYTCGVLSAFLSVILFNYFLTEPRLSLAAYGSKYPITFVVMFTAALLTSTLAAKLKAHAQLSARDAYRAKLLFDMNRQLQKAETPEEVYQMTATQIQKLMQRDVLICPAQGDTLLDGIVYPVDGSSPHSISEDEQEPDVIHWVWQNRRRAGATTETFPKAKRLYFAICTWQQVYGVIGILIEKQTQPDAFTSSILFSILGECALTLESLRNADEKEKAAVLAKNEQLRANLLRSISHDLRTPLTSISGNADTLLHCYDVLDDQTRKQIFSDIYDDAQWLIGLVENLLSITKIANGNVKLHLSDQVVDDIISEALRHIDRRSAEHHITMNCGEIPLLVRVDAGLIMQVLINLVNNAIKYTPAGSTIQITAIQRGNVAEICVSDNGTGIPNELKERVFEMFFTGSNPTSDSRRSLGLGLSLCQVIVHAHHGKMTLKDNLPHGCIFSFTVALSEVNLNE</sequence>
<proteinExistence type="predicted"/>
<keyword evidence="16" id="KW-1185">Reference proteome</keyword>
<dbReference type="EC" id="2.7.13.3" evidence="3"/>
<dbReference type="Pfam" id="PF02518">
    <property type="entry name" value="HATPase_c"/>
    <property type="match status" value="1"/>
</dbReference>
<dbReference type="PANTHER" id="PTHR45569:SF1">
    <property type="entry name" value="SENSOR PROTEIN KDPD"/>
    <property type="match status" value="1"/>
</dbReference>
<evidence type="ECO:0000256" key="1">
    <source>
        <dbReference type="ARBA" id="ARBA00000085"/>
    </source>
</evidence>
<keyword evidence="9" id="KW-0067">ATP-binding</keyword>
<evidence type="ECO:0000256" key="7">
    <source>
        <dbReference type="ARBA" id="ARBA00022741"/>
    </source>
</evidence>
<dbReference type="SUPFAM" id="SSF52402">
    <property type="entry name" value="Adenine nucleotide alpha hydrolases-like"/>
    <property type="match status" value="1"/>
</dbReference>
<dbReference type="EMBL" id="JAOQKJ010000020">
    <property type="protein sequence ID" value="MCU6745898.1"/>
    <property type="molecule type" value="Genomic_DNA"/>
</dbReference>
<dbReference type="Pfam" id="PF00512">
    <property type="entry name" value="HisKA"/>
    <property type="match status" value="1"/>
</dbReference>
<dbReference type="RefSeq" id="WP_262575917.1">
    <property type="nucleotide sequence ID" value="NZ_JAOQKJ010000020.1"/>
</dbReference>
<evidence type="ECO:0000256" key="3">
    <source>
        <dbReference type="ARBA" id="ARBA00012438"/>
    </source>
</evidence>
<evidence type="ECO:0000313" key="15">
    <source>
        <dbReference type="EMBL" id="MCU6745898.1"/>
    </source>
</evidence>
<gene>
    <name evidence="15" type="ORF">OCV77_15615</name>
</gene>
<dbReference type="InterPro" id="IPR036097">
    <property type="entry name" value="HisK_dim/P_sf"/>
</dbReference>
<evidence type="ECO:0000256" key="10">
    <source>
        <dbReference type="ARBA" id="ARBA00022989"/>
    </source>
</evidence>
<dbReference type="SUPFAM" id="SSF55874">
    <property type="entry name" value="ATPase domain of HSP90 chaperone/DNA topoisomerase II/histidine kinase"/>
    <property type="match status" value="1"/>
</dbReference>
<feature type="transmembrane region" description="Helical" evidence="13">
    <location>
        <begin position="161"/>
        <end position="179"/>
    </location>
</feature>